<name>A0A0H5C7Q0_CYBJN</name>
<dbReference type="InterPro" id="IPR004923">
    <property type="entry name" value="FTR1/Fip1/EfeU"/>
</dbReference>
<dbReference type="GO" id="GO:0000329">
    <property type="term" value="C:fungal-type vacuole membrane"/>
    <property type="evidence" value="ECO:0007669"/>
    <property type="project" value="TreeGrafter"/>
</dbReference>
<protein>
    <submittedName>
        <fullName evidence="8">FTH1 protein</fullName>
    </submittedName>
</protein>
<feature type="transmembrane region" description="Helical" evidence="7">
    <location>
        <begin position="327"/>
        <end position="346"/>
    </location>
</feature>
<evidence type="ECO:0000256" key="5">
    <source>
        <dbReference type="ARBA" id="ARBA00022989"/>
    </source>
</evidence>
<dbReference type="GO" id="GO:0015093">
    <property type="term" value="F:ferrous iron transmembrane transporter activity"/>
    <property type="evidence" value="ECO:0007669"/>
    <property type="project" value="TreeGrafter"/>
</dbReference>
<dbReference type="Proteomes" id="UP000038830">
    <property type="component" value="Unassembled WGS sequence"/>
</dbReference>
<dbReference type="Pfam" id="PF03239">
    <property type="entry name" value="FTR1"/>
    <property type="match status" value="1"/>
</dbReference>
<proteinExistence type="inferred from homology"/>
<dbReference type="GO" id="GO:0033573">
    <property type="term" value="C:high-affinity iron permease complex"/>
    <property type="evidence" value="ECO:0007669"/>
    <property type="project" value="InterPro"/>
</dbReference>
<feature type="transmembrane region" description="Helical" evidence="7">
    <location>
        <begin position="186"/>
        <end position="210"/>
    </location>
</feature>
<comment type="subcellular location">
    <subcellularLocation>
        <location evidence="1">Membrane</location>
        <topology evidence="1">Multi-pass membrane protein</topology>
    </subcellularLocation>
</comment>
<evidence type="ECO:0000256" key="6">
    <source>
        <dbReference type="ARBA" id="ARBA00023136"/>
    </source>
</evidence>
<feature type="transmembrane region" description="Helical" evidence="7">
    <location>
        <begin position="243"/>
        <end position="263"/>
    </location>
</feature>
<reference evidence="9" key="1">
    <citation type="journal article" date="2015" name="J. Biotechnol.">
        <title>The structure of the Cyberlindnera jadinii genome and its relation to Candida utilis analyzed by the occurrence of single nucleotide polymorphisms.</title>
        <authorList>
            <person name="Rupp O."/>
            <person name="Brinkrolf K."/>
            <person name="Buerth C."/>
            <person name="Kunigo M."/>
            <person name="Schneider J."/>
            <person name="Jaenicke S."/>
            <person name="Goesmann A."/>
            <person name="Puehler A."/>
            <person name="Jaeger K.-E."/>
            <person name="Ernst J.F."/>
        </authorList>
    </citation>
    <scope>NUCLEOTIDE SEQUENCE [LARGE SCALE GENOMIC DNA]</scope>
    <source>
        <strain evidence="9">ATCC 18201 / CBS 1600 / BCRC 20928 / JCM 3617 / NBRC 0987 / NRRL Y-1542</strain>
    </source>
</reference>
<evidence type="ECO:0000256" key="4">
    <source>
        <dbReference type="ARBA" id="ARBA00022692"/>
    </source>
</evidence>
<evidence type="ECO:0000313" key="9">
    <source>
        <dbReference type="Proteomes" id="UP000038830"/>
    </source>
</evidence>
<accession>A0A0H5C7Q0</accession>
<feature type="transmembrane region" description="Helical" evidence="7">
    <location>
        <begin position="216"/>
        <end position="236"/>
    </location>
</feature>
<keyword evidence="6 7" id="KW-0472">Membrane</keyword>
<keyword evidence="3" id="KW-0408">Iron</keyword>
<comment type="similarity">
    <text evidence="2">Belongs to the oxidase-dependent Fe transporter (OFeT) (TC 9.A.10.1) family.</text>
</comment>
<evidence type="ECO:0000256" key="1">
    <source>
        <dbReference type="ARBA" id="ARBA00004141"/>
    </source>
</evidence>
<evidence type="ECO:0000256" key="7">
    <source>
        <dbReference type="SAM" id="Phobius"/>
    </source>
</evidence>
<dbReference type="PANTHER" id="PTHR31632:SF7">
    <property type="entry name" value="IRON TRANSPORTER FTH1"/>
    <property type="match status" value="1"/>
</dbReference>
<keyword evidence="5 7" id="KW-1133">Transmembrane helix</keyword>
<feature type="transmembrane region" description="Helical" evidence="7">
    <location>
        <begin position="126"/>
        <end position="146"/>
    </location>
</feature>
<dbReference type="EMBL" id="CDQK01000005">
    <property type="protein sequence ID" value="CEP24173.1"/>
    <property type="molecule type" value="Genomic_DNA"/>
</dbReference>
<feature type="transmembrane region" description="Helical" evidence="7">
    <location>
        <begin position="12"/>
        <end position="34"/>
    </location>
</feature>
<evidence type="ECO:0000256" key="3">
    <source>
        <dbReference type="ARBA" id="ARBA00022496"/>
    </source>
</evidence>
<dbReference type="PANTHER" id="PTHR31632">
    <property type="entry name" value="IRON TRANSPORTER FTH1"/>
    <property type="match status" value="1"/>
</dbReference>
<keyword evidence="4 7" id="KW-0812">Transmembrane</keyword>
<keyword evidence="3" id="KW-0813">Transport</keyword>
<organism evidence="8 9">
    <name type="scientific">Cyberlindnera jadinii (strain ATCC 18201 / CBS 1600 / BCRC 20928 / JCM 3617 / NBRC 0987 / NRRL Y-1542)</name>
    <name type="common">Torula yeast</name>
    <name type="synonym">Candida utilis</name>
    <dbReference type="NCBI Taxonomy" id="983966"/>
    <lineage>
        <taxon>Eukaryota</taxon>
        <taxon>Fungi</taxon>
        <taxon>Dikarya</taxon>
        <taxon>Ascomycota</taxon>
        <taxon>Saccharomycotina</taxon>
        <taxon>Saccharomycetes</taxon>
        <taxon>Phaffomycetales</taxon>
        <taxon>Phaffomycetaceae</taxon>
        <taxon>Cyberlindnera</taxon>
    </lineage>
</organism>
<keyword evidence="3" id="KW-0406">Ion transport</keyword>
<evidence type="ECO:0000313" key="8">
    <source>
        <dbReference type="EMBL" id="CEP24173.1"/>
    </source>
</evidence>
<keyword evidence="3" id="KW-0410">Iron transport</keyword>
<sequence>MMTWESLFSFEIFFIILRESLEIIIIVSILLAFVKQSLAVHHAKDFEEQGPQSVSAEIDTFQSAGVEPDQTVELSDAGDKLYKQFKLQIWVGSLLGLFVALIIGGVFIMVFYIIGTDLWSLSEHYYEGVLSLLASVVISIMGLFFLRLSKLKEKFRVKLANLLINRDSASDTHQSRWKHFMERYSLFFLPFITCMRESLEAFVFVGGVGISQPLSTIPLSATVAVIVASIAGYYLYRSSNSMSLKIFLISTTCLLYLIASGLFSKGIWQLELQHYIDLCHGQDMSEVGSGPGSYDIMNSLWHVNCCNGEMDGLWMILSAIFGWTNSATYGSVISYNLYWIVMIAAIQGLRFQEKEGYFPWIPLSFQKKKLLKKYQLMKSSQQLQDDSNLIPNHLLNATNLTPLIG</sequence>
<evidence type="ECO:0000256" key="2">
    <source>
        <dbReference type="ARBA" id="ARBA00008333"/>
    </source>
</evidence>
<dbReference type="AlphaFoldDB" id="A0A0H5C7Q0"/>
<gene>
    <name evidence="8" type="primary">FTH1</name>
    <name evidence="8" type="ORF">BN1211_4922</name>
</gene>
<feature type="transmembrane region" description="Helical" evidence="7">
    <location>
        <begin position="89"/>
        <end position="114"/>
    </location>
</feature>